<evidence type="ECO:0000313" key="10">
    <source>
        <dbReference type="Proteomes" id="UP000256373"/>
    </source>
</evidence>
<evidence type="ECO:0000256" key="4">
    <source>
        <dbReference type="ARBA" id="ARBA00022475"/>
    </source>
</evidence>
<feature type="transmembrane region" description="Helical" evidence="8">
    <location>
        <begin position="292"/>
        <end position="319"/>
    </location>
</feature>
<organism evidence="9 10">
    <name type="scientific">Dyadobacter luteus</name>
    <dbReference type="NCBI Taxonomy" id="2259619"/>
    <lineage>
        <taxon>Bacteria</taxon>
        <taxon>Pseudomonadati</taxon>
        <taxon>Bacteroidota</taxon>
        <taxon>Cytophagia</taxon>
        <taxon>Cytophagales</taxon>
        <taxon>Spirosomataceae</taxon>
        <taxon>Dyadobacter</taxon>
    </lineage>
</organism>
<evidence type="ECO:0000256" key="2">
    <source>
        <dbReference type="ARBA" id="ARBA00009773"/>
    </source>
</evidence>
<dbReference type="OrthoDB" id="9793390at2"/>
<feature type="transmembrane region" description="Helical" evidence="8">
    <location>
        <begin position="30"/>
        <end position="50"/>
    </location>
</feature>
<feature type="transmembrane region" description="Helical" evidence="8">
    <location>
        <begin position="220"/>
        <end position="238"/>
    </location>
</feature>
<comment type="subcellular location">
    <subcellularLocation>
        <location evidence="1">Cell membrane</location>
        <topology evidence="1">Multi-pass membrane protein</topology>
    </subcellularLocation>
</comment>
<keyword evidence="5 8" id="KW-0812">Transmembrane</keyword>
<dbReference type="RefSeq" id="WP_115828827.1">
    <property type="nucleotide sequence ID" value="NZ_QNUL01000001.1"/>
</dbReference>
<feature type="transmembrane region" description="Helical" evidence="8">
    <location>
        <begin position="194"/>
        <end position="214"/>
    </location>
</feature>
<feature type="transmembrane region" description="Helical" evidence="8">
    <location>
        <begin position="135"/>
        <end position="158"/>
    </location>
</feature>
<feature type="transmembrane region" description="Helical" evidence="8">
    <location>
        <begin position="57"/>
        <end position="80"/>
    </location>
</feature>
<keyword evidence="4" id="KW-1003">Cell membrane</keyword>
<dbReference type="Pfam" id="PF01594">
    <property type="entry name" value="AI-2E_transport"/>
    <property type="match status" value="1"/>
</dbReference>
<evidence type="ECO:0000256" key="6">
    <source>
        <dbReference type="ARBA" id="ARBA00022989"/>
    </source>
</evidence>
<protein>
    <recommendedName>
        <fullName evidence="11">AI-2E family transporter</fullName>
    </recommendedName>
</protein>
<dbReference type="Proteomes" id="UP000256373">
    <property type="component" value="Unassembled WGS sequence"/>
</dbReference>
<feature type="transmembrane region" description="Helical" evidence="8">
    <location>
        <begin position="7"/>
        <end position="24"/>
    </location>
</feature>
<evidence type="ECO:0000256" key="7">
    <source>
        <dbReference type="ARBA" id="ARBA00023136"/>
    </source>
</evidence>
<keyword evidence="10" id="KW-1185">Reference proteome</keyword>
<keyword evidence="7 8" id="KW-0472">Membrane</keyword>
<dbReference type="AlphaFoldDB" id="A0A3D8YH97"/>
<dbReference type="PANTHER" id="PTHR21716:SF53">
    <property type="entry name" value="PERMEASE PERM-RELATED"/>
    <property type="match status" value="1"/>
</dbReference>
<comment type="caution">
    <text evidence="9">The sequence shown here is derived from an EMBL/GenBank/DDBJ whole genome shotgun (WGS) entry which is preliminary data.</text>
</comment>
<name>A0A3D8YH97_9BACT</name>
<feature type="transmembrane region" description="Helical" evidence="8">
    <location>
        <begin position="245"/>
        <end position="272"/>
    </location>
</feature>
<evidence type="ECO:0000256" key="1">
    <source>
        <dbReference type="ARBA" id="ARBA00004651"/>
    </source>
</evidence>
<evidence type="ECO:0000313" key="9">
    <source>
        <dbReference type="EMBL" id="REA64219.1"/>
    </source>
</evidence>
<dbReference type="InterPro" id="IPR002549">
    <property type="entry name" value="AI-2E-like"/>
</dbReference>
<evidence type="ECO:0008006" key="11">
    <source>
        <dbReference type="Google" id="ProtNLM"/>
    </source>
</evidence>
<comment type="similarity">
    <text evidence="2">Belongs to the autoinducer-2 exporter (AI-2E) (TC 2.A.86) family.</text>
</comment>
<accession>A0A3D8YH97</accession>
<dbReference type="PANTHER" id="PTHR21716">
    <property type="entry name" value="TRANSMEMBRANE PROTEIN"/>
    <property type="match status" value="1"/>
</dbReference>
<sequence length="359" mass="38774">MDNQITKILRWVMLLIALPAGLYLGKTFLAPLAIAAVLSMMLIPVMDWLMKKGLGRGWAVAASTFVLILFFLFLGGLITIQVKMIAKDWPEIEKTSVKLLEDAQAFIEDKAGVDPDQQLEQAKGMLASLGKGGPAALGTVGGAIASTILVIVYVVLVLSQRERFKEFILLNVEAGEQTRVRKVLKEIRKTSGGYFWGMFKAMLILAVLYGTGFLIGGIKYAPLLALIAAVFSFIPYLGNAIGGGLAAMLAMVSGGFTAVLVVIGVMFAAQMIDNYITQPYVVGKEVDLNPFMTIASVIGFGLLWGVAGAIIAIPITGILRVSFHHFKETRSFAFLMGNEKPDSAPEGIRQQRAKIKSID</sequence>
<proteinExistence type="inferred from homology"/>
<reference evidence="9 10" key="1">
    <citation type="submission" date="2018-07" db="EMBL/GenBank/DDBJ databases">
        <title>Dyadobacter roseus sp. nov., isolated from rose rhizosphere soil.</title>
        <authorList>
            <person name="Chen L."/>
        </authorList>
    </citation>
    <scope>NUCLEOTIDE SEQUENCE [LARGE SCALE GENOMIC DNA]</scope>
    <source>
        <strain evidence="9 10">RS19</strain>
    </source>
</reference>
<dbReference type="EMBL" id="QNUL01000001">
    <property type="protein sequence ID" value="REA64219.1"/>
    <property type="molecule type" value="Genomic_DNA"/>
</dbReference>
<evidence type="ECO:0000256" key="5">
    <source>
        <dbReference type="ARBA" id="ARBA00022692"/>
    </source>
</evidence>
<evidence type="ECO:0000256" key="8">
    <source>
        <dbReference type="SAM" id="Phobius"/>
    </source>
</evidence>
<dbReference type="GO" id="GO:0005886">
    <property type="term" value="C:plasma membrane"/>
    <property type="evidence" value="ECO:0007669"/>
    <property type="project" value="UniProtKB-SubCell"/>
</dbReference>
<gene>
    <name evidence="9" type="ORF">DSL64_01300</name>
</gene>
<evidence type="ECO:0000256" key="3">
    <source>
        <dbReference type="ARBA" id="ARBA00022448"/>
    </source>
</evidence>
<keyword evidence="3" id="KW-0813">Transport</keyword>
<keyword evidence="6 8" id="KW-1133">Transmembrane helix</keyword>